<proteinExistence type="predicted"/>
<accession>A0A0D2K162</accession>
<dbReference type="OrthoDB" id="5465048at2"/>
<dbReference type="RefSeq" id="WP_044346759.1">
    <property type="nucleotide sequence ID" value="NZ_AZAC01000003.1"/>
</dbReference>
<protein>
    <submittedName>
        <fullName evidence="1">Uncharacterized protein</fullName>
    </submittedName>
</protein>
<comment type="caution">
    <text evidence="1">The sequence shown here is derived from an EMBL/GenBank/DDBJ whole genome shotgun (WGS) entry which is preliminary data.</text>
</comment>
<dbReference type="InParanoid" id="A0A0D2K162"/>
<evidence type="ECO:0000313" key="2">
    <source>
        <dbReference type="Proteomes" id="UP000032233"/>
    </source>
</evidence>
<evidence type="ECO:0000313" key="1">
    <source>
        <dbReference type="EMBL" id="KIX15425.1"/>
    </source>
</evidence>
<keyword evidence="2" id="KW-1185">Reference proteome</keyword>
<gene>
    <name evidence="1" type="ORF">X474_03740</name>
</gene>
<dbReference type="EMBL" id="AZAC01000003">
    <property type="protein sequence ID" value="KIX15425.1"/>
    <property type="molecule type" value="Genomic_DNA"/>
</dbReference>
<name>A0A0D2K162_9BACT</name>
<sequence>MRFEKFSSAGWIMALAVLGVLCLSLPAQAVLPPKVYEQRALDSKIKAIAVVKSMQEVKRQRNCQQMKLVFTLEKAIAGTEAPQSFSGLCWVLLPGGRPMPGPKIYYRPQNGQRVFVSISEDGGQITTFTEMTPELEHALNQKPPAIKYGMGKVYMTK</sequence>
<dbReference type="AlphaFoldDB" id="A0A0D2K162"/>
<organism evidence="1 2">
    <name type="scientific">Dethiosulfatarculus sandiegensis</name>
    <dbReference type="NCBI Taxonomy" id="1429043"/>
    <lineage>
        <taxon>Bacteria</taxon>
        <taxon>Pseudomonadati</taxon>
        <taxon>Thermodesulfobacteriota</taxon>
        <taxon>Desulfarculia</taxon>
        <taxon>Desulfarculales</taxon>
        <taxon>Desulfarculaceae</taxon>
        <taxon>Dethiosulfatarculus</taxon>
    </lineage>
</organism>
<dbReference type="Proteomes" id="UP000032233">
    <property type="component" value="Unassembled WGS sequence"/>
</dbReference>
<reference evidence="1 2" key="1">
    <citation type="submission" date="2013-11" db="EMBL/GenBank/DDBJ databases">
        <title>Metagenomic analysis of a methanogenic consortium involved in long chain n-alkane degradation.</title>
        <authorList>
            <person name="Davidova I.A."/>
            <person name="Callaghan A.V."/>
            <person name="Wawrik B."/>
            <person name="Pruitt S."/>
            <person name="Marks C."/>
            <person name="Duncan K.E."/>
            <person name="Suflita J.M."/>
        </authorList>
    </citation>
    <scope>NUCLEOTIDE SEQUENCE [LARGE SCALE GENOMIC DNA]</scope>
    <source>
        <strain evidence="1 2">SPR</strain>
    </source>
</reference>